<dbReference type="STRING" id="351160.RCIX1332"/>
<gene>
    <name evidence="1" type="ORF">RCIX1332</name>
</gene>
<dbReference type="RefSeq" id="WP_012035928.1">
    <property type="nucleotide sequence ID" value="NC_009464.1"/>
</dbReference>
<evidence type="ECO:0000313" key="2">
    <source>
        <dbReference type="Proteomes" id="UP000000663"/>
    </source>
</evidence>
<accession>Q0W4S3</accession>
<dbReference type="KEGG" id="rci:RCIX1332"/>
<evidence type="ECO:0000313" key="1">
    <source>
        <dbReference type="EMBL" id="CAJ36620.1"/>
    </source>
</evidence>
<dbReference type="EMBL" id="AM114193">
    <property type="protein sequence ID" value="CAJ36620.1"/>
    <property type="molecule type" value="Genomic_DNA"/>
</dbReference>
<sequence>MSVSFGKGAGKTFSGKVFLTFDTGSYLVSTTIIVTGPGSLCLQASYTIPNGSESIPCFYVMFISQAWFPYIDGGYILKKALIIALVLGIAALSVSAGGCTDIVNPLSKPSPTPYVIYGPVSPTPTPTPAPNSAATHAPQVVVTNSRASEAVELIIAPVDTKVFTAERGINGQYENFTMFVWNHDSKDVKNVNIILTIRDNGGSNIHYQIFDVGDFARGEQRQVWLVTDEHQDVDFMIVKFKVVWGENGEYYSPQEYQKNLRSFVY</sequence>
<dbReference type="GeneID" id="5143313"/>
<name>Q0W4S3_METAR</name>
<proteinExistence type="predicted"/>
<reference evidence="1 2" key="1">
    <citation type="journal article" date="2006" name="Science">
        <title>Genome of rice cluster I archaea -- the key methane producers in the rice rhizosphere.</title>
        <authorList>
            <person name="Erkel C."/>
            <person name="Kube M."/>
            <person name="Reinhardt R."/>
            <person name="Liesack W."/>
        </authorList>
    </citation>
    <scope>NUCLEOTIDE SEQUENCE [LARGE SCALE GENOMIC DNA]</scope>
    <source>
        <strain evidence="2">DSM 22066 / NBRC 105507 / MRE50</strain>
    </source>
</reference>
<dbReference type="eggNOG" id="arCOG11019">
    <property type="taxonomic scope" value="Archaea"/>
</dbReference>
<dbReference type="AlphaFoldDB" id="Q0W4S3"/>
<keyword evidence="2" id="KW-1185">Reference proteome</keyword>
<dbReference type="Proteomes" id="UP000000663">
    <property type="component" value="Chromosome"/>
</dbReference>
<organism evidence="1 2">
    <name type="scientific">Methanocella arvoryzae (strain DSM 22066 / NBRC 105507 / MRE50)</name>
    <dbReference type="NCBI Taxonomy" id="351160"/>
    <lineage>
        <taxon>Archaea</taxon>
        <taxon>Methanobacteriati</taxon>
        <taxon>Methanobacteriota</taxon>
        <taxon>Stenosarchaea group</taxon>
        <taxon>Methanomicrobia</taxon>
        <taxon>Methanocellales</taxon>
        <taxon>Methanocellaceae</taxon>
        <taxon>Methanocella</taxon>
    </lineage>
</organism>
<protein>
    <submittedName>
        <fullName evidence="1">Uncharacterized protein</fullName>
    </submittedName>
</protein>